<dbReference type="SUPFAM" id="SSF53335">
    <property type="entry name" value="S-adenosyl-L-methionine-dependent methyltransferases"/>
    <property type="match status" value="1"/>
</dbReference>
<dbReference type="PROSITE" id="PS51683">
    <property type="entry name" value="SAM_OMT_II"/>
    <property type="match status" value="1"/>
</dbReference>
<dbReference type="EMBL" id="CVMT01000001">
    <property type="protein sequence ID" value="CRG83982.1"/>
    <property type="molecule type" value="Genomic_DNA"/>
</dbReference>
<organism evidence="7 8">
    <name type="scientific">Talaromyces islandicus</name>
    <name type="common">Penicillium islandicum</name>
    <dbReference type="NCBI Taxonomy" id="28573"/>
    <lineage>
        <taxon>Eukaryota</taxon>
        <taxon>Fungi</taxon>
        <taxon>Dikarya</taxon>
        <taxon>Ascomycota</taxon>
        <taxon>Pezizomycotina</taxon>
        <taxon>Eurotiomycetes</taxon>
        <taxon>Eurotiomycetidae</taxon>
        <taxon>Eurotiales</taxon>
        <taxon>Trichocomaceae</taxon>
        <taxon>Talaromyces</taxon>
        <taxon>Talaromyces sect. Islandici</taxon>
    </lineage>
</organism>
<sequence>MLDQLDYIRKLALTAEGDTRQQLMLALHDLAYSLEDSKATIHRLGYLHLQTASVKTGFDLGLFTLLAASGDSSVGLETIATKTGADVKLLTRLLSYLSSVNVIKQVSSTQYAANQVTKNLAEKVAEAGISHCFDTIGPQYQALPNFLAKTGYRYPENELHTVFQDAWNTDLHAFSWFRNHPENLRHFNDYMALRRGPELSWLAVYPVLEEAAGWTAEKPLYVNIGGGIGHQCAQFVDLYPDVPGRIILQDMPHSIEKALPTPGVEAIVHNFFDPQPVKGAKFYYTRGVLHNHPDYKVKQLLQNTKSAMTPDSIMLLDEMILPEEGVNAYAACMDLSMMAAFAGMERSESQWREILASVGLKLVKTYMYNSRNYEGVMDVRLA</sequence>
<dbReference type="OrthoDB" id="4214624at2759"/>
<dbReference type="Gene3D" id="3.40.50.150">
    <property type="entry name" value="Vaccinia Virus protein VP39"/>
    <property type="match status" value="1"/>
</dbReference>
<evidence type="ECO:0000259" key="6">
    <source>
        <dbReference type="Pfam" id="PF08100"/>
    </source>
</evidence>
<keyword evidence="2 7" id="KW-0808">Transferase</keyword>
<dbReference type="GO" id="GO:0046983">
    <property type="term" value="F:protein dimerization activity"/>
    <property type="evidence" value="ECO:0007669"/>
    <property type="project" value="InterPro"/>
</dbReference>
<evidence type="ECO:0000256" key="1">
    <source>
        <dbReference type="ARBA" id="ARBA00022603"/>
    </source>
</evidence>
<dbReference type="OMA" id="NDYMALR"/>
<dbReference type="Proteomes" id="UP000054383">
    <property type="component" value="Unassembled WGS sequence"/>
</dbReference>
<name>A0A0U1LNK7_TALIS</name>
<evidence type="ECO:0000256" key="4">
    <source>
        <dbReference type="PIRSR" id="PIRSR005739-1"/>
    </source>
</evidence>
<keyword evidence="1 7" id="KW-0489">Methyltransferase</keyword>
<accession>A0A0U1LNK7</accession>
<dbReference type="InterPro" id="IPR012967">
    <property type="entry name" value="COMT_dimerisation"/>
</dbReference>
<dbReference type="Pfam" id="PF08100">
    <property type="entry name" value="Dimerisation"/>
    <property type="match status" value="1"/>
</dbReference>
<feature type="domain" description="O-methyltransferase dimerisation" evidence="6">
    <location>
        <begin position="52"/>
        <end position="121"/>
    </location>
</feature>
<protein>
    <submittedName>
        <fullName evidence="7">Demethylsterigmatocystin 6-O-methyltransferase</fullName>
    </submittedName>
</protein>
<dbReference type="PANTHER" id="PTHR43712:SF4">
    <property type="entry name" value="O-METHYLTRANSFERASE DOMAIN-CONTAINING PROTEIN"/>
    <property type="match status" value="1"/>
</dbReference>
<feature type="active site" description="Proton acceptor" evidence="4">
    <location>
        <position position="290"/>
    </location>
</feature>
<dbReference type="AlphaFoldDB" id="A0A0U1LNK7"/>
<dbReference type="InterPro" id="IPR036390">
    <property type="entry name" value="WH_DNA-bd_sf"/>
</dbReference>
<dbReference type="Gene3D" id="1.10.10.10">
    <property type="entry name" value="Winged helix-like DNA-binding domain superfamily/Winged helix DNA-binding domain"/>
    <property type="match status" value="1"/>
</dbReference>
<dbReference type="InterPro" id="IPR016461">
    <property type="entry name" value="COMT-like"/>
</dbReference>
<dbReference type="GO" id="GO:0008171">
    <property type="term" value="F:O-methyltransferase activity"/>
    <property type="evidence" value="ECO:0007669"/>
    <property type="project" value="InterPro"/>
</dbReference>
<evidence type="ECO:0000313" key="7">
    <source>
        <dbReference type="EMBL" id="CRG83982.1"/>
    </source>
</evidence>
<evidence type="ECO:0000313" key="8">
    <source>
        <dbReference type="Proteomes" id="UP000054383"/>
    </source>
</evidence>
<evidence type="ECO:0000259" key="5">
    <source>
        <dbReference type="Pfam" id="PF00891"/>
    </source>
</evidence>
<dbReference type="InterPro" id="IPR036388">
    <property type="entry name" value="WH-like_DNA-bd_sf"/>
</dbReference>
<keyword evidence="8" id="KW-1185">Reference proteome</keyword>
<dbReference type="Pfam" id="PF00891">
    <property type="entry name" value="Methyltransf_2"/>
    <property type="match status" value="1"/>
</dbReference>
<gene>
    <name evidence="7" type="ORF">PISL3812_01332</name>
</gene>
<dbReference type="SUPFAM" id="SSF46785">
    <property type="entry name" value="Winged helix' DNA-binding domain"/>
    <property type="match status" value="1"/>
</dbReference>
<dbReference type="PANTHER" id="PTHR43712">
    <property type="entry name" value="PUTATIVE (AFU_ORTHOLOGUE AFUA_4G14580)-RELATED"/>
    <property type="match status" value="1"/>
</dbReference>
<reference evidence="7 8" key="1">
    <citation type="submission" date="2015-04" db="EMBL/GenBank/DDBJ databases">
        <authorList>
            <person name="Syromyatnikov M.Y."/>
            <person name="Popov V.N."/>
        </authorList>
    </citation>
    <scope>NUCLEOTIDE SEQUENCE [LARGE SCALE GENOMIC DNA]</scope>
    <source>
        <strain evidence="7">WF-38-12</strain>
    </source>
</reference>
<dbReference type="GO" id="GO:0032259">
    <property type="term" value="P:methylation"/>
    <property type="evidence" value="ECO:0007669"/>
    <property type="project" value="UniProtKB-KW"/>
</dbReference>
<evidence type="ECO:0000256" key="3">
    <source>
        <dbReference type="ARBA" id="ARBA00022691"/>
    </source>
</evidence>
<dbReference type="InterPro" id="IPR029063">
    <property type="entry name" value="SAM-dependent_MTases_sf"/>
</dbReference>
<keyword evidence="3" id="KW-0949">S-adenosyl-L-methionine</keyword>
<feature type="domain" description="O-methyltransferase C-terminal" evidence="5">
    <location>
        <begin position="173"/>
        <end position="359"/>
    </location>
</feature>
<evidence type="ECO:0000256" key="2">
    <source>
        <dbReference type="ARBA" id="ARBA00022679"/>
    </source>
</evidence>
<dbReference type="PIRSF" id="PIRSF005739">
    <property type="entry name" value="O-mtase"/>
    <property type="match status" value="1"/>
</dbReference>
<proteinExistence type="predicted"/>
<dbReference type="InterPro" id="IPR001077">
    <property type="entry name" value="COMT_C"/>
</dbReference>